<dbReference type="KEGG" id="bze:COCCADRAFT_41912"/>
<dbReference type="GeneID" id="19149589"/>
<dbReference type="Proteomes" id="UP000053841">
    <property type="component" value="Unassembled WGS sequence"/>
</dbReference>
<comment type="similarity">
    <text evidence="1">Belongs to the short-chain dehydrogenases/reductases (SDR) family.</text>
</comment>
<dbReference type="InterPro" id="IPR020904">
    <property type="entry name" value="Sc_DH/Rdtase_CS"/>
</dbReference>
<dbReference type="InterPro" id="IPR002347">
    <property type="entry name" value="SDR_fam"/>
</dbReference>
<keyword evidence="5" id="KW-1185">Reference proteome</keyword>
<proteinExistence type="inferred from homology"/>
<dbReference type="AlphaFoldDB" id="W6XPA9"/>
<evidence type="ECO:0000313" key="5">
    <source>
        <dbReference type="Proteomes" id="UP000053841"/>
    </source>
</evidence>
<dbReference type="PROSITE" id="PS00061">
    <property type="entry name" value="ADH_SHORT"/>
    <property type="match status" value="1"/>
</dbReference>
<keyword evidence="2" id="KW-0521">NADP</keyword>
<dbReference type="GO" id="GO:0016616">
    <property type="term" value="F:oxidoreductase activity, acting on the CH-OH group of donors, NAD or NADP as acceptor"/>
    <property type="evidence" value="ECO:0007669"/>
    <property type="project" value="TreeGrafter"/>
</dbReference>
<evidence type="ECO:0000256" key="2">
    <source>
        <dbReference type="ARBA" id="ARBA00022857"/>
    </source>
</evidence>
<dbReference type="InterPro" id="IPR036291">
    <property type="entry name" value="NAD(P)-bd_dom_sf"/>
</dbReference>
<name>W6XPA9_COCC2</name>
<dbReference type="RefSeq" id="XP_007718356.1">
    <property type="nucleotide sequence ID" value="XM_007720166.1"/>
</dbReference>
<dbReference type="OrthoDB" id="417891at2759"/>
<dbReference type="CDD" id="cd05233">
    <property type="entry name" value="SDR_c"/>
    <property type="match status" value="1"/>
</dbReference>
<dbReference type="Gene3D" id="3.40.50.720">
    <property type="entry name" value="NAD(P)-binding Rossmann-like Domain"/>
    <property type="match status" value="1"/>
</dbReference>
<organism evidence="4 5">
    <name type="scientific">Cochliobolus carbonum (strain 26-R-13)</name>
    <name type="common">Maize leaf spot fungus</name>
    <name type="synonym">Bipolaris zeicola</name>
    <dbReference type="NCBI Taxonomy" id="930089"/>
    <lineage>
        <taxon>Eukaryota</taxon>
        <taxon>Fungi</taxon>
        <taxon>Dikarya</taxon>
        <taxon>Ascomycota</taxon>
        <taxon>Pezizomycotina</taxon>
        <taxon>Dothideomycetes</taxon>
        <taxon>Pleosporomycetidae</taxon>
        <taxon>Pleosporales</taxon>
        <taxon>Pleosporineae</taxon>
        <taxon>Pleosporaceae</taxon>
        <taxon>Bipolaris</taxon>
    </lineage>
</organism>
<gene>
    <name evidence="4" type="ORF">COCCADRAFT_41912</name>
</gene>
<sequence>MANMFSLHGKNVVITGAGGSIGMQIALLFADAGASTLTLIDSSSQALSKLERAFTLQPRRFDCKLMFEKCDMTDEKQLSPILDRLDAYGGIDVMVNNAGVFPTDLDGDAIHVSLRAWELTYQVNVLGTWLGCKHAILSMRRNKKTSGSVINVSSVAGLVGSATAQLAYTASKGAVIAMTRELGIVHAKEGYRFNCLCPAPLDSPMLNDFLDADDEPTKHENDQDLAVECFSMNRRQRREVHLPQGRFGNPVEVAGAALFLACTASSFVNSTELVVDGGLTKAFVTPEGPRHYSQRHLRR</sequence>
<dbReference type="eggNOG" id="KOG0725">
    <property type="taxonomic scope" value="Eukaryota"/>
</dbReference>
<dbReference type="PANTHER" id="PTHR42760">
    <property type="entry name" value="SHORT-CHAIN DEHYDROGENASES/REDUCTASES FAMILY MEMBER"/>
    <property type="match status" value="1"/>
</dbReference>
<keyword evidence="3" id="KW-0560">Oxidoreductase</keyword>
<accession>W6XPA9</accession>
<evidence type="ECO:0000256" key="3">
    <source>
        <dbReference type="ARBA" id="ARBA00023002"/>
    </source>
</evidence>
<dbReference type="FunFam" id="3.40.50.720:FF:000084">
    <property type="entry name" value="Short-chain dehydrogenase reductase"/>
    <property type="match status" value="1"/>
</dbReference>
<protein>
    <submittedName>
        <fullName evidence="4">Uncharacterized protein</fullName>
    </submittedName>
</protein>
<dbReference type="Pfam" id="PF13561">
    <property type="entry name" value="adh_short_C2"/>
    <property type="match status" value="1"/>
</dbReference>
<dbReference type="SUPFAM" id="SSF51735">
    <property type="entry name" value="NAD(P)-binding Rossmann-fold domains"/>
    <property type="match status" value="1"/>
</dbReference>
<dbReference type="HOGENOM" id="CLU_010194_1_0_1"/>
<dbReference type="EMBL" id="KI964950">
    <property type="protein sequence ID" value="EUC27343.1"/>
    <property type="molecule type" value="Genomic_DNA"/>
</dbReference>
<dbReference type="PRINTS" id="PR00081">
    <property type="entry name" value="GDHRDH"/>
</dbReference>
<dbReference type="PRINTS" id="PR00080">
    <property type="entry name" value="SDRFAMILY"/>
</dbReference>
<reference evidence="4 5" key="1">
    <citation type="journal article" date="2013" name="PLoS Genet.">
        <title>Comparative genome structure, secondary metabolite, and effector coding capacity across Cochliobolus pathogens.</title>
        <authorList>
            <person name="Condon B.J."/>
            <person name="Leng Y."/>
            <person name="Wu D."/>
            <person name="Bushley K.E."/>
            <person name="Ohm R.A."/>
            <person name="Otillar R."/>
            <person name="Martin J."/>
            <person name="Schackwitz W."/>
            <person name="Grimwood J."/>
            <person name="MohdZainudin N."/>
            <person name="Xue C."/>
            <person name="Wang R."/>
            <person name="Manning V.A."/>
            <person name="Dhillon B."/>
            <person name="Tu Z.J."/>
            <person name="Steffenson B.J."/>
            <person name="Salamov A."/>
            <person name="Sun H."/>
            <person name="Lowry S."/>
            <person name="LaButti K."/>
            <person name="Han J."/>
            <person name="Copeland A."/>
            <person name="Lindquist E."/>
            <person name="Barry K."/>
            <person name="Schmutz J."/>
            <person name="Baker S.E."/>
            <person name="Ciuffetti L.M."/>
            <person name="Grigoriev I.V."/>
            <person name="Zhong S."/>
            <person name="Turgeon B.G."/>
        </authorList>
    </citation>
    <scope>NUCLEOTIDE SEQUENCE [LARGE SCALE GENOMIC DNA]</scope>
    <source>
        <strain evidence="4 5">26-R-13</strain>
    </source>
</reference>
<evidence type="ECO:0000313" key="4">
    <source>
        <dbReference type="EMBL" id="EUC27343.1"/>
    </source>
</evidence>
<dbReference type="PANTHER" id="PTHR42760:SF115">
    <property type="entry name" value="3-OXOACYL-[ACYL-CARRIER-PROTEIN] REDUCTASE FABG"/>
    <property type="match status" value="1"/>
</dbReference>
<evidence type="ECO:0000256" key="1">
    <source>
        <dbReference type="ARBA" id="ARBA00006484"/>
    </source>
</evidence>